<protein>
    <submittedName>
        <fullName evidence="1">Uncharacterized protein</fullName>
    </submittedName>
</protein>
<dbReference type="Proteomes" id="UP000499080">
    <property type="component" value="Unassembled WGS sequence"/>
</dbReference>
<proteinExistence type="predicted"/>
<sequence length="150" mass="16994">MVAEAFVPSANQSIETGIEEIGVKVAEPLNEGFLNFSIGSEMTTYWVLLKRFEEMKISWCGIRTVGRVFQYIPSETLYQITCNRGRVWFYNNRASFKSCPGRFLRIGLCTRSSVVKKMAAFTVAPRVWKSTSEKSASITFCYVGTVLNFL</sequence>
<evidence type="ECO:0000313" key="2">
    <source>
        <dbReference type="Proteomes" id="UP000499080"/>
    </source>
</evidence>
<dbReference type="EMBL" id="BGPR01191935">
    <property type="protein sequence ID" value="GBM93865.1"/>
    <property type="molecule type" value="Genomic_DNA"/>
</dbReference>
<dbReference type="AlphaFoldDB" id="A0A4Y2JVQ0"/>
<gene>
    <name evidence="1" type="ORF">AVEN_49234_1</name>
</gene>
<organism evidence="1 2">
    <name type="scientific">Araneus ventricosus</name>
    <name type="common">Orbweaver spider</name>
    <name type="synonym">Epeira ventricosa</name>
    <dbReference type="NCBI Taxonomy" id="182803"/>
    <lineage>
        <taxon>Eukaryota</taxon>
        <taxon>Metazoa</taxon>
        <taxon>Ecdysozoa</taxon>
        <taxon>Arthropoda</taxon>
        <taxon>Chelicerata</taxon>
        <taxon>Arachnida</taxon>
        <taxon>Araneae</taxon>
        <taxon>Araneomorphae</taxon>
        <taxon>Entelegynae</taxon>
        <taxon>Araneoidea</taxon>
        <taxon>Araneidae</taxon>
        <taxon>Araneus</taxon>
    </lineage>
</organism>
<name>A0A4Y2JVQ0_ARAVE</name>
<evidence type="ECO:0000313" key="1">
    <source>
        <dbReference type="EMBL" id="GBM93865.1"/>
    </source>
</evidence>
<keyword evidence="2" id="KW-1185">Reference proteome</keyword>
<reference evidence="1 2" key="1">
    <citation type="journal article" date="2019" name="Sci. Rep.">
        <title>Orb-weaving spider Araneus ventricosus genome elucidates the spidroin gene catalogue.</title>
        <authorList>
            <person name="Kono N."/>
            <person name="Nakamura H."/>
            <person name="Ohtoshi R."/>
            <person name="Moran D.A.P."/>
            <person name="Shinohara A."/>
            <person name="Yoshida Y."/>
            <person name="Fujiwara M."/>
            <person name="Mori M."/>
            <person name="Tomita M."/>
            <person name="Arakawa K."/>
        </authorList>
    </citation>
    <scope>NUCLEOTIDE SEQUENCE [LARGE SCALE GENOMIC DNA]</scope>
</reference>
<comment type="caution">
    <text evidence="1">The sequence shown here is derived from an EMBL/GenBank/DDBJ whole genome shotgun (WGS) entry which is preliminary data.</text>
</comment>
<accession>A0A4Y2JVQ0</accession>